<accession>A0A9P9J8D3</accession>
<comment type="caution">
    <text evidence="2">The sequence shown here is derived from an EMBL/GenBank/DDBJ whole genome shotgun (WGS) entry which is preliminary data.</text>
</comment>
<protein>
    <recommendedName>
        <fullName evidence="1">DUF6546 domain-containing protein</fullName>
    </recommendedName>
</protein>
<organism evidence="2 3">
    <name type="scientific">Dactylonectria macrodidyma</name>
    <dbReference type="NCBI Taxonomy" id="307937"/>
    <lineage>
        <taxon>Eukaryota</taxon>
        <taxon>Fungi</taxon>
        <taxon>Dikarya</taxon>
        <taxon>Ascomycota</taxon>
        <taxon>Pezizomycotina</taxon>
        <taxon>Sordariomycetes</taxon>
        <taxon>Hypocreomycetidae</taxon>
        <taxon>Hypocreales</taxon>
        <taxon>Nectriaceae</taxon>
        <taxon>Dactylonectria</taxon>
    </lineage>
</organism>
<proteinExistence type="predicted"/>
<evidence type="ECO:0000259" key="1">
    <source>
        <dbReference type="Pfam" id="PF20183"/>
    </source>
</evidence>
<name>A0A9P9J8D3_9HYPO</name>
<reference evidence="2" key="1">
    <citation type="journal article" date="2021" name="Nat. Commun.">
        <title>Genetic determinants of endophytism in the Arabidopsis root mycobiome.</title>
        <authorList>
            <person name="Mesny F."/>
            <person name="Miyauchi S."/>
            <person name="Thiergart T."/>
            <person name="Pickel B."/>
            <person name="Atanasova L."/>
            <person name="Karlsson M."/>
            <person name="Huettel B."/>
            <person name="Barry K.W."/>
            <person name="Haridas S."/>
            <person name="Chen C."/>
            <person name="Bauer D."/>
            <person name="Andreopoulos W."/>
            <person name="Pangilinan J."/>
            <person name="LaButti K."/>
            <person name="Riley R."/>
            <person name="Lipzen A."/>
            <person name="Clum A."/>
            <person name="Drula E."/>
            <person name="Henrissat B."/>
            <person name="Kohler A."/>
            <person name="Grigoriev I.V."/>
            <person name="Martin F.M."/>
            <person name="Hacquard S."/>
        </authorList>
    </citation>
    <scope>NUCLEOTIDE SEQUENCE</scope>
    <source>
        <strain evidence="2">MPI-CAGE-AT-0147</strain>
    </source>
</reference>
<feature type="domain" description="DUF6546" evidence="1">
    <location>
        <begin position="133"/>
        <end position="322"/>
    </location>
</feature>
<sequence length="327" mass="37648">MNWLSLPPELRNMILERLLDHKEIAPYATKRKFSHLKLHPTCLDFLAQLAEEQTAQIDHIWLNIELKRYTCRACGSDESGTWSRLNDKIIAASVARLFSILANWNWKKAKFERHLTLELNTYSPSDSEHCRRLPTSIKKVTIFEDFNKNYLDLFQLSRGSDPWRNLDRLRIPTPAVGAAFAARSRQLEHLSVAFLIDAHDFFNACQPHWRWNRLVSLSLTSRTISKTTPHETNKLLRVAAKIALNMPKLERMVLWNGSRGVACSFTYCQGDDASLVWKGTWDLKLEPEVLDAWGTVVEVEKQVLTDEIGSHGDAIKYLGLHKENSRV</sequence>
<dbReference type="OrthoDB" id="4688861at2759"/>
<dbReference type="InterPro" id="IPR046676">
    <property type="entry name" value="DUF6546"/>
</dbReference>
<dbReference type="Proteomes" id="UP000738349">
    <property type="component" value="Unassembled WGS sequence"/>
</dbReference>
<dbReference type="AlphaFoldDB" id="A0A9P9J8D3"/>
<keyword evidence="3" id="KW-1185">Reference proteome</keyword>
<gene>
    <name evidence="2" type="ORF">EDB81DRAFT_840387</name>
</gene>
<evidence type="ECO:0000313" key="3">
    <source>
        <dbReference type="Proteomes" id="UP000738349"/>
    </source>
</evidence>
<dbReference type="Pfam" id="PF20183">
    <property type="entry name" value="DUF6546"/>
    <property type="match status" value="1"/>
</dbReference>
<dbReference type="EMBL" id="JAGMUV010000005">
    <property type="protein sequence ID" value="KAH7156212.1"/>
    <property type="molecule type" value="Genomic_DNA"/>
</dbReference>
<evidence type="ECO:0000313" key="2">
    <source>
        <dbReference type="EMBL" id="KAH7156212.1"/>
    </source>
</evidence>